<organism evidence="2">
    <name type="scientific">marine sediment metagenome</name>
    <dbReference type="NCBI Taxonomy" id="412755"/>
    <lineage>
        <taxon>unclassified sequences</taxon>
        <taxon>metagenomes</taxon>
        <taxon>ecological metagenomes</taxon>
    </lineage>
</organism>
<dbReference type="PROSITE" id="PS51199">
    <property type="entry name" value="SF4_HELICASE"/>
    <property type="match status" value="1"/>
</dbReference>
<dbReference type="GO" id="GO:0006260">
    <property type="term" value="P:DNA replication"/>
    <property type="evidence" value="ECO:0007669"/>
    <property type="project" value="InterPro"/>
</dbReference>
<dbReference type="Gene3D" id="3.40.50.300">
    <property type="entry name" value="P-loop containing nucleotide triphosphate hydrolases"/>
    <property type="match status" value="1"/>
</dbReference>
<dbReference type="Pfam" id="PF03796">
    <property type="entry name" value="DnaB_C"/>
    <property type="match status" value="1"/>
</dbReference>
<gene>
    <name evidence="2" type="ORF">LCGC14_2860140</name>
</gene>
<feature type="non-terminal residue" evidence="2">
    <location>
        <position position="1"/>
    </location>
</feature>
<protein>
    <recommendedName>
        <fullName evidence="1">SF4 helicase domain-containing protein</fullName>
    </recommendedName>
</protein>
<evidence type="ECO:0000259" key="1">
    <source>
        <dbReference type="PROSITE" id="PS51199"/>
    </source>
</evidence>
<dbReference type="InterPro" id="IPR027417">
    <property type="entry name" value="P-loop_NTPase"/>
</dbReference>
<name>A0A0F9AE79_9ZZZZ</name>
<evidence type="ECO:0000313" key="2">
    <source>
        <dbReference type="EMBL" id="KKK76789.1"/>
    </source>
</evidence>
<dbReference type="GO" id="GO:0003678">
    <property type="term" value="F:DNA helicase activity"/>
    <property type="evidence" value="ECO:0007669"/>
    <property type="project" value="InterPro"/>
</dbReference>
<dbReference type="GO" id="GO:0005524">
    <property type="term" value="F:ATP binding"/>
    <property type="evidence" value="ECO:0007669"/>
    <property type="project" value="InterPro"/>
</dbReference>
<feature type="domain" description="SF4 helicase" evidence="1">
    <location>
        <begin position="1"/>
        <end position="65"/>
    </location>
</feature>
<accession>A0A0F9AE79</accession>
<reference evidence="2" key="1">
    <citation type="journal article" date="2015" name="Nature">
        <title>Complex archaea that bridge the gap between prokaryotes and eukaryotes.</title>
        <authorList>
            <person name="Spang A."/>
            <person name="Saw J.H."/>
            <person name="Jorgensen S.L."/>
            <person name="Zaremba-Niedzwiedzka K."/>
            <person name="Martijn J."/>
            <person name="Lind A.E."/>
            <person name="van Eijk R."/>
            <person name="Schleper C."/>
            <person name="Guy L."/>
            <person name="Ettema T.J."/>
        </authorList>
    </citation>
    <scope>NUCLEOTIDE SEQUENCE</scope>
</reference>
<sequence>LADSAKIEDASDQIITLYRPEVYWPDMQKLKGLAFLNICKNRHGPVGHICVKWIGEYVQFKDQAA</sequence>
<proteinExistence type="predicted"/>
<comment type="caution">
    <text evidence="2">The sequence shown here is derived from an EMBL/GenBank/DDBJ whole genome shotgun (WGS) entry which is preliminary data.</text>
</comment>
<dbReference type="InterPro" id="IPR007694">
    <property type="entry name" value="DNA_helicase_DnaB-like_C"/>
</dbReference>
<dbReference type="EMBL" id="LAZR01055255">
    <property type="protein sequence ID" value="KKK76789.1"/>
    <property type="molecule type" value="Genomic_DNA"/>
</dbReference>
<dbReference type="AlphaFoldDB" id="A0A0F9AE79"/>